<evidence type="ECO:0000256" key="7">
    <source>
        <dbReference type="SAM" id="MobiDB-lite"/>
    </source>
</evidence>
<dbReference type="AlphaFoldDB" id="A0AAV8QXF2"/>
<dbReference type="PANTHER" id="PTHR12992">
    <property type="entry name" value="NUDIX HYDROLASE"/>
    <property type="match status" value="1"/>
</dbReference>
<proteinExistence type="predicted"/>
<dbReference type="CDD" id="cd03426">
    <property type="entry name" value="NUDIX_CoAse_Nudt7"/>
    <property type="match status" value="1"/>
</dbReference>
<keyword evidence="6" id="KW-0464">Manganese</keyword>
<dbReference type="GO" id="GO:0046872">
    <property type="term" value="F:metal ion binding"/>
    <property type="evidence" value="ECO:0007669"/>
    <property type="project" value="UniProtKB-KW"/>
</dbReference>
<evidence type="ECO:0000256" key="1">
    <source>
        <dbReference type="ARBA" id="ARBA00001936"/>
    </source>
</evidence>
<dbReference type="GO" id="GO:0008893">
    <property type="term" value="F:guanosine-3',5'-bis(diphosphate) 3'-diphosphatase activity"/>
    <property type="evidence" value="ECO:0007669"/>
    <property type="project" value="UniProtKB-ARBA"/>
</dbReference>
<sequence>MDSAHGLCELIQRLRLYEAPPPSDDDGDGADVDERGKVFSSLGLAETAAADAPRLERFRPKRAAVLICLFEGDLGELRVILTKRSSNLSTHSGEVSLPGGKAEEGDKDDADTATREAKEEIGLDPSLVTVVALLEPFLSRHLLRVVPVVGILTDKQAFKPKLNANEVETIFDAPLEMFLKDQNRRSEEREWMGEKFLVHFFNFETGNNKFVIWGLTARELHNAMNKFILVLSALLQMHPAGWEEWEPFNLLKIHRTAVRSFRRDAIRHLHLPFHPRKETPVSMMRPAVASNSTSNHKLTL</sequence>
<evidence type="ECO:0000256" key="6">
    <source>
        <dbReference type="ARBA" id="ARBA00023211"/>
    </source>
</evidence>
<dbReference type="InterPro" id="IPR045121">
    <property type="entry name" value="CoAse"/>
</dbReference>
<comment type="cofactor">
    <cofactor evidence="2">
        <name>Mg(2+)</name>
        <dbReference type="ChEBI" id="CHEBI:18420"/>
    </cofactor>
</comment>
<feature type="region of interest" description="Disordered" evidence="7">
    <location>
        <begin position="89"/>
        <end position="114"/>
    </location>
</feature>
<dbReference type="GO" id="GO:0005737">
    <property type="term" value="C:cytoplasm"/>
    <property type="evidence" value="ECO:0007669"/>
    <property type="project" value="UniProtKB-ARBA"/>
</dbReference>
<dbReference type="Gene3D" id="3.90.79.10">
    <property type="entry name" value="Nucleoside Triphosphate Pyrophosphohydrolase"/>
    <property type="match status" value="1"/>
</dbReference>
<evidence type="ECO:0000259" key="8">
    <source>
        <dbReference type="PROSITE" id="PS51462"/>
    </source>
</evidence>
<dbReference type="GO" id="GO:0010945">
    <property type="term" value="F:coenzyme A diphosphatase activity"/>
    <property type="evidence" value="ECO:0007669"/>
    <property type="project" value="InterPro"/>
</dbReference>
<evidence type="ECO:0000256" key="5">
    <source>
        <dbReference type="ARBA" id="ARBA00022842"/>
    </source>
</evidence>
<evidence type="ECO:0000313" key="10">
    <source>
        <dbReference type="Proteomes" id="UP001222027"/>
    </source>
</evidence>
<dbReference type="Pfam" id="PF00293">
    <property type="entry name" value="NUDIX"/>
    <property type="match status" value="1"/>
</dbReference>
<organism evidence="9 10">
    <name type="scientific">Ensete ventricosum</name>
    <name type="common">Abyssinian banana</name>
    <name type="synonym">Musa ensete</name>
    <dbReference type="NCBI Taxonomy" id="4639"/>
    <lineage>
        <taxon>Eukaryota</taxon>
        <taxon>Viridiplantae</taxon>
        <taxon>Streptophyta</taxon>
        <taxon>Embryophyta</taxon>
        <taxon>Tracheophyta</taxon>
        <taxon>Spermatophyta</taxon>
        <taxon>Magnoliopsida</taxon>
        <taxon>Liliopsida</taxon>
        <taxon>Zingiberales</taxon>
        <taxon>Musaceae</taxon>
        <taxon>Ensete</taxon>
    </lineage>
</organism>
<dbReference type="InterPro" id="IPR000086">
    <property type="entry name" value="NUDIX_hydrolase_dom"/>
</dbReference>
<dbReference type="PANTHER" id="PTHR12992:SF24">
    <property type="entry name" value="PEROXISOMAL COENZYME A DIPHOSPHATASE NUDT7"/>
    <property type="match status" value="1"/>
</dbReference>
<keyword evidence="4" id="KW-0378">Hydrolase</keyword>
<dbReference type="GO" id="GO:0006637">
    <property type="term" value="P:acyl-CoA metabolic process"/>
    <property type="evidence" value="ECO:0007669"/>
    <property type="project" value="UniProtKB-ARBA"/>
</dbReference>
<comment type="caution">
    <text evidence="9">The sequence shown here is derived from an EMBL/GenBank/DDBJ whole genome shotgun (WGS) entry which is preliminary data.</text>
</comment>
<comment type="cofactor">
    <cofactor evidence="1">
        <name>Mn(2+)</name>
        <dbReference type="ChEBI" id="CHEBI:29035"/>
    </cofactor>
</comment>
<name>A0AAV8QXF2_ENSVE</name>
<dbReference type="EMBL" id="JAQQAF010000005">
    <property type="protein sequence ID" value="KAJ8486635.1"/>
    <property type="molecule type" value="Genomic_DNA"/>
</dbReference>
<keyword evidence="5" id="KW-0460">Magnesium</keyword>
<evidence type="ECO:0000256" key="2">
    <source>
        <dbReference type="ARBA" id="ARBA00001946"/>
    </source>
</evidence>
<dbReference type="InterPro" id="IPR015797">
    <property type="entry name" value="NUDIX_hydrolase-like_dom_sf"/>
</dbReference>
<evidence type="ECO:0000256" key="3">
    <source>
        <dbReference type="ARBA" id="ARBA00022723"/>
    </source>
</evidence>
<dbReference type="SUPFAM" id="SSF55811">
    <property type="entry name" value="Nudix"/>
    <property type="match status" value="1"/>
</dbReference>
<keyword evidence="3" id="KW-0479">Metal-binding</keyword>
<evidence type="ECO:0000313" key="9">
    <source>
        <dbReference type="EMBL" id="KAJ8486635.1"/>
    </source>
</evidence>
<reference evidence="9 10" key="1">
    <citation type="submission" date="2022-12" db="EMBL/GenBank/DDBJ databases">
        <title>Chromosome-scale assembly of the Ensete ventricosum genome.</title>
        <authorList>
            <person name="Dussert Y."/>
            <person name="Stocks J."/>
            <person name="Wendawek A."/>
            <person name="Woldeyes F."/>
            <person name="Nichols R.A."/>
            <person name="Borrell J.S."/>
        </authorList>
    </citation>
    <scope>NUCLEOTIDE SEQUENCE [LARGE SCALE GENOMIC DNA]</scope>
    <source>
        <strain evidence="10">cv. Maze</strain>
        <tissue evidence="9">Seeds</tissue>
    </source>
</reference>
<dbReference type="FunFam" id="3.90.79.10:FF:000036">
    <property type="entry name" value="Nudix hydrolase 11"/>
    <property type="match status" value="1"/>
</dbReference>
<protein>
    <recommendedName>
        <fullName evidence="8">Nudix hydrolase domain-containing protein</fullName>
    </recommendedName>
</protein>
<feature type="domain" description="Nudix hydrolase" evidence="8">
    <location>
        <begin position="60"/>
        <end position="216"/>
    </location>
</feature>
<keyword evidence="10" id="KW-1185">Reference proteome</keyword>
<dbReference type="GO" id="GO:0015938">
    <property type="term" value="P:coenzyme A catabolic process"/>
    <property type="evidence" value="ECO:0007669"/>
    <property type="project" value="TreeGrafter"/>
</dbReference>
<dbReference type="GO" id="GO:0015937">
    <property type="term" value="P:coenzyme A biosynthetic process"/>
    <property type="evidence" value="ECO:0007669"/>
    <property type="project" value="UniProtKB-ARBA"/>
</dbReference>
<dbReference type="PROSITE" id="PS51462">
    <property type="entry name" value="NUDIX"/>
    <property type="match status" value="1"/>
</dbReference>
<accession>A0AAV8QXF2</accession>
<gene>
    <name evidence="9" type="ORF">OPV22_019120</name>
</gene>
<dbReference type="Proteomes" id="UP001222027">
    <property type="component" value="Unassembled WGS sequence"/>
</dbReference>
<evidence type="ECO:0000256" key="4">
    <source>
        <dbReference type="ARBA" id="ARBA00022801"/>
    </source>
</evidence>